<proteinExistence type="predicted"/>
<dbReference type="NCBIfam" id="NF045960">
    <property type="entry name" value="MHO_1580_fam"/>
    <property type="match status" value="1"/>
</dbReference>
<name>A0ABY2Z0Q6_9BACT</name>
<organism evidence="1 2">
    <name type="scientific">Metamycoplasma neophronis</name>
    <dbReference type="NCBI Taxonomy" id="872983"/>
    <lineage>
        <taxon>Bacteria</taxon>
        <taxon>Bacillati</taxon>
        <taxon>Mycoplasmatota</taxon>
        <taxon>Mycoplasmoidales</taxon>
        <taxon>Metamycoplasmataceae</taxon>
        <taxon>Metamycoplasma</taxon>
    </lineage>
</organism>
<keyword evidence="2" id="KW-1185">Reference proteome</keyword>
<protein>
    <submittedName>
        <fullName evidence="1">Uncharacterized protein</fullName>
    </submittedName>
</protein>
<gene>
    <name evidence="1" type="ORF">FJR74_01495</name>
</gene>
<dbReference type="EMBL" id="VHHP01000003">
    <property type="protein sequence ID" value="TPR54098.1"/>
    <property type="molecule type" value="Genomic_DNA"/>
</dbReference>
<comment type="caution">
    <text evidence="1">The sequence shown here is derived from an EMBL/GenBank/DDBJ whole genome shotgun (WGS) entry which is preliminary data.</text>
</comment>
<accession>A0ABY2Z0Q6</accession>
<reference evidence="1" key="1">
    <citation type="submission" date="2019-06" db="EMBL/GenBank/DDBJ databases">
        <title>Mycoplasma neophronis type strain whole genome sequence.</title>
        <authorList>
            <person name="Spergser J."/>
        </authorList>
    </citation>
    <scope>NUCLEOTIDE SEQUENCE [LARGE SCALE GENOMIC DNA]</scope>
    <source>
        <strain evidence="1">DSM 24097</strain>
    </source>
</reference>
<evidence type="ECO:0000313" key="1">
    <source>
        <dbReference type="EMBL" id="TPR54098.1"/>
    </source>
</evidence>
<dbReference type="Proteomes" id="UP000316851">
    <property type="component" value="Unassembled WGS sequence"/>
</dbReference>
<dbReference type="RefSeq" id="WP_140914787.1">
    <property type="nucleotide sequence ID" value="NZ_VHHP01000003.1"/>
</dbReference>
<sequence length="371" mass="43881">MLITANASEIKRDFWVENYYVKAERYQYLLNWSNINQYAKLQLRRLIKNNKYILELSYANFNRQIQDIKIRALINNKPIEFNHSINPETNHHVFSLINELNKDSNSINFEDIENINFEIFYQVNKTWYQVERLTYFINKIKNNTTLKTNGEPININLITKIIIESFPDFNDHKLMRHFENREYLSFQFKPAVLEQGLHNKKLFDFEILKISSDGQSTHFIEQSDISNLSIKLKISNTGIQGDYDVIYNPWDNQKSILVDSYSFWDKTLQKTIVSPNNMQAKRGLLIPLNFSGNFFSEILLNFGEKIKNFSVVNNQYIERPFFNSIDGLIKLKTKKINGYINGQYNKIKVQNIRSIMDNAKTIDEINYWGSV</sequence>
<evidence type="ECO:0000313" key="2">
    <source>
        <dbReference type="Proteomes" id="UP000316851"/>
    </source>
</evidence>